<dbReference type="Gene3D" id="3.40.50.10320">
    <property type="entry name" value="LmbE-like"/>
    <property type="match status" value="1"/>
</dbReference>
<proteinExistence type="predicted"/>
<name>A0A5A5TBJ8_9CHLR</name>
<dbReference type="Pfam" id="PF02585">
    <property type="entry name" value="PIG-L"/>
    <property type="match status" value="1"/>
</dbReference>
<dbReference type="EMBL" id="BIXY01000023">
    <property type="protein sequence ID" value="GCF08379.1"/>
    <property type="molecule type" value="Genomic_DNA"/>
</dbReference>
<dbReference type="InterPro" id="IPR024078">
    <property type="entry name" value="LmbE-like_dom_sf"/>
</dbReference>
<organism evidence="1 2">
    <name type="scientific">Dictyobacter arantiisoli</name>
    <dbReference type="NCBI Taxonomy" id="2014874"/>
    <lineage>
        <taxon>Bacteria</taxon>
        <taxon>Bacillati</taxon>
        <taxon>Chloroflexota</taxon>
        <taxon>Ktedonobacteria</taxon>
        <taxon>Ktedonobacterales</taxon>
        <taxon>Dictyobacteraceae</taxon>
        <taxon>Dictyobacter</taxon>
    </lineage>
</organism>
<dbReference type="GO" id="GO:0016811">
    <property type="term" value="F:hydrolase activity, acting on carbon-nitrogen (but not peptide) bonds, in linear amides"/>
    <property type="evidence" value="ECO:0007669"/>
    <property type="project" value="TreeGrafter"/>
</dbReference>
<dbReference type="Proteomes" id="UP000322530">
    <property type="component" value="Unassembled WGS sequence"/>
</dbReference>
<dbReference type="RefSeq" id="WP_149401367.1">
    <property type="nucleotide sequence ID" value="NZ_BIXY01000023.1"/>
</dbReference>
<dbReference type="PANTHER" id="PTHR12993:SF11">
    <property type="entry name" value="N-ACETYLGLUCOSAMINYL-PHOSPHATIDYLINOSITOL DE-N-ACETYLASE"/>
    <property type="match status" value="1"/>
</dbReference>
<accession>A0A5A5TBJ8</accession>
<gene>
    <name evidence="1" type="ORF">KDI_19430</name>
</gene>
<dbReference type="AlphaFoldDB" id="A0A5A5TBJ8"/>
<reference evidence="1 2" key="1">
    <citation type="submission" date="2019-01" db="EMBL/GenBank/DDBJ databases">
        <title>Draft genome sequence of Dictyobacter sp. Uno17.</title>
        <authorList>
            <person name="Wang C.M."/>
            <person name="Zheng Y."/>
            <person name="Sakai Y."/>
            <person name="Abe K."/>
            <person name="Yokota A."/>
            <person name="Yabe S."/>
        </authorList>
    </citation>
    <scope>NUCLEOTIDE SEQUENCE [LARGE SCALE GENOMIC DNA]</scope>
    <source>
        <strain evidence="1 2">Uno17</strain>
    </source>
</reference>
<sequence length="277" mass="30853">MVKSILACFAHPDDEAGLGALIAKYRAEGAQATLICTTNGDVGTVDAHHLQGYASIAELRRAELQRAADAIGFTEVVTFGYRDSGMMGTEDNQHPESMWQAPLEEVTQRVVEVMRRVRPQIVFTFNTYGAYGHPDHIKINQATHAALEILLAEPEHPQKLYYTSIPRNMLRIQLTLMRLLGKDPRKSGRNADVDMVAAYEAQDAITTRIGVRKYQEVSWQALQSYASQISIPPLFRVLRKVIGPLLFGTTTLSRAWPEHKAGELIEHDLFSGVTVNP</sequence>
<dbReference type="SUPFAM" id="SSF102588">
    <property type="entry name" value="LmbE-like"/>
    <property type="match status" value="1"/>
</dbReference>
<comment type="caution">
    <text evidence="1">The sequence shown here is derived from an EMBL/GenBank/DDBJ whole genome shotgun (WGS) entry which is preliminary data.</text>
</comment>
<evidence type="ECO:0000313" key="2">
    <source>
        <dbReference type="Proteomes" id="UP000322530"/>
    </source>
</evidence>
<dbReference type="OrthoDB" id="9815144at2"/>
<dbReference type="PANTHER" id="PTHR12993">
    <property type="entry name" value="N-ACETYLGLUCOSAMINYL-PHOSPHATIDYLINOSITOL DE-N-ACETYLASE-RELATED"/>
    <property type="match status" value="1"/>
</dbReference>
<keyword evidence="2" id="KW-1185">Reference proteome</keyword>
<protein>
    <submittedName>
        <fullName evidence="1">GlcNAc-PI de-N-acetylase</fullName>
    </submittedName>
</protein>
<dbReference type="InterPro" id="IPR003737">
    <property type="entry name" value="GlcNAc_PI_deacetylase-related"/>
</dbReference>
<evidence type="ECO:0000313" key="1">
    <source>
        <dbReference type="EMBL" id="GCF08379.1"/>
    </source>
</evidence>